<keyword evidence="4 13" id="KW-0479">Metal-binding</keyword>
<comment type="similarity">
    <text evidence="9 13">Belongs to the DyP-type peroxidase family.</text>
</comment>
<feature type="region of interest" description="Disordered" evidence="14">
    <location>
        <begin position="125"/>
        <end position="148"/>
    </location>
</feature>
<dbReference type="PANTHER" id="PTHR30521">
    <property type="entry name" value="DEFERROCHELATASE/PEROXIDASE"/>
    <property type="match status" value="1"/>
</dbReference>
<keyword evidence="7 13" id="KW-0408">Iron</keyword>
<proteinExistence type="inferred from homology"/>
<organism evidence="17 18">
    <name type="scientific">Paenibacillus ehimensis</name>
    <dbReference type="NCBI Taxonomy" id="79264"/>
    <lineage>
        <taxon>Bacteria</taxon>
        <taxon>Bacillati</taxon>
        <taxon>Bacillota</taxon>
        <taxon>Bacilli</taxon>
        <taxon>Bacillales</taxon>
        <taxon>Paenibacillaceae</taxon>
        <taxon>Paenibacillus</taxon>
    </lineage>
</organism>
<dbReference type="InterPro" id="IPR048328">
    <property type="entry name" value="Dyp_perox_C"/>
</dbReference>
<dbReference type="InterPro" id="IPR019546">
    <property type="entry name" value="TAT_signal_bac_arc"/>
</dbReference>
<evidence type="ECO:0000313" key="17">
    <source>
        <dbReference type="EMBL" id="MDO3675922.1"/>
    </source>
</evidence>
<evidence type="ECO:0000256" key="1">
    <source>
        <dbReference type="ARBA" id="ARBA00004196"/>
    </source>
</evidence>
<reference evidence="17" key="1">
    <citation type="submission" date="2023-07" db="EMBL/GenBank/DDBJ databases">
        <authorList>
            <person name="Aktuganov G."/>
            <person name="Boyko T."/>
            <person name="Delegan Y."/>
            <person name="Galimzianova N."/>
            <person name="Gilvanova E."/>
            <person name="Korobov V."/>
            <person name="Kuzmina L."/>
            <person name="Melentiev A."/>
            <person name="Milman P."/>
            <person name="Ryabova A."/>
            <person name="Stupak E."/>
            <person name="Yasakov T."/>
            <person name="Zharikova N."/>
            <person name="Zhurenko E."/>
        </authorList>
    </citation>
    <scope>NUCLEOTIDE SEQUENCE</scope>
    <source>
        <strain evidence="17">IB-739</strain>
    </source>
</reference>
<accession>A0ABT8V615</accession>
<comment type="catalytic activity">
    <reaction evidence="12">
        <text>heme b + 2 H(+) = protoporphyrin IX + Fe(2+)</text>
        <dbReference type="Rhea" id="RHEA:22584"/>
        <dbReference type="ChEBI" id="CHEBI:15378"/>
        <dbReference type="ChEBI" id="CHEBI:29033"/>
        <dbReference type="ChEBI" id="CHEBI:57306"/>
        <dbReference type="ChEBI" id="CHEBI:60344"/>
        <dbReference type="EC" id="4.98.1.1"/>
    </reaction>
    <physiologicalReaction direction="left-to-right" evidence="12">
        <dbReference type="Rhea" id="RHEA:22585"/>
    </physiologicalReaction>
</comment>
<dbReference type="InterPro" id="IPR011008">
    <property type="entry name" value="Dimeric_a/b-barrel"/>
</dbReference>
<evidence type="ECO:0000256" key="10">
    <source>
        <dbReference type="ARBA" id="ARBA00033771"/>
    </source>
</evidence>
<dbReference type="InterPro" id="IPR006314">
    <property type="entry name" value="Dyp_peroxidase"/>
</dbReference>
<dbReference type="SUPFAM" id="SSF54909">
    <property type="entry name" value="Dimeric alpha+beta barrel"/>
    <property type="match status" value="1"/>
</dbReference>
<protein>
    <recommendedName>
        <fullName evidence="10 13">Deferrochelatase</fullName>
        <ecNumber evidence="13">1.11.1.-</ecNumber>
    </recommendedName>
    <alternativeName>
        <fullName evidence="11 13">Peroxidase EfeB</fullName>
    </alternativeName>
</protein>
<evidence type="ECO:0000256" key="6">
    <source>
        <dbReference type="ARBA" id="ARBA00023002"/>
    </source>
</evidence>
<comment type="caution">
    <text evidence="17">The sequence shown here is derived from an EMBL/GenBank/DDBJ whole genome shotgun (WGS) entry which is preliminary data.</text>
</comment>
<keyword evidence="8" id="KW-0456">Lyase</keyword>
<evidence type="ECO:0000256" key="8">
    <source>
        <dbReference type="ARBA" id="ARBA00023239"/>
    </source>
</evidence>
<evidence type="ECO:0000256" key="4">
    <source>
        <dbReference type="ARBA" id="ARBA00022723"/>
    </source>
</evidence>
<comment type="function">
    <text evidence="13">Involved in the recovery of exogenous heme iron. Extracts iron from heme while preserving the protoporphyrin ring intact.</text>
</comment>
<feature type="domain" description="Dyp-type peroxidase C-terminal" evidence="16">
    <location>
        <begin position="249"/>
        <end position="432"/>
    </location>
</feature>
<dbReference type="InterPro" id="IPR006311">
    <property type="entry name" value="TAT_signal"/>
</dbReference>
<dbReference type="PROSITE" id="PS51318">
    <property type="entry name" value="TAT"/>
    <property type="match status" value="1"/>
</dbReference>
<feature type="region of interest" description="Disordered" evidence="14">
    <location>
        <begin position="1"/>
        <end position="27"/>
    </location>
</feature>
<dbReference type="PANTHER" id="PTHR30521:SF4">
    <property type="entry name" value="DEFERROCHELATASE"/>
    <property type="match status" value="1"/>
</dbReference>
<dbReference type="PROSITE" id="PS51404">
    <property type="entry name" value="DYP_PEROXIDASE"/>
    <property type="match status" value="1"/>
</dbReference>
<dbReference type="RefSeq" id="WP_302877176.1">
    <property type="nucleotide sequence ID" value="NZ_JAUMKJ010000002.1"/>
</dbReference>
<sequence length="444" mass="47817">MDEANKQATEKSREEDEKPLDGQDPSSISRRDLLKLAGAGGIGLLLGSVGVGSVWAGTAKLGAPAASTASNAGPKQVIPFYDTHQAGIVTPAQDFICFAAFDLTTVKLSEVRDLFRRWTEAAAKMTAGQPVGGEDDQPSLPPADTGEAAGLHPCRTTITFGVGPSLFDSRFGLGAKRPEALADLPRFGGDSLRPEWCGGDIGVQVCADDLQVAFHALRNLTRLARGVAVLRWTQEGFQRTGGSGSAGETPRNLMGFKDGTANPDIHDKQAMNDIVWVQPSEQPAWMSGGSYMVVRRIRMRIEVWDRSTLSDQEATFGRYRSSGAPLGAKNEFDPLALDAKDEAGQPAIPLTAHVRLAHGEGPSEKILRRSYSYSSGIDRQTGQLDAGLLFICYQRDPRAQFVPIQQRLAKRDKLNEYIVHVGSALFACFPGARQGGYIGEGLFE</sequence>
<name>A0ABT8V615_9BACL</name>
<evidence type="ECO:0000256" key="9">
    <source>
        <dbReference type="ARBA" id="ARBA00025737"/>
    </source>
</evidence>
<dbReference type="Proteomes" id="UP001168883">
    <property type="component" value="Unassembled WGS sequence"/>
</dbReference>
<keyword evidence="2 13" id="KW-0575">Peroxidase</keyword>
<feature type="compositionally biased region" description="Basic and acidic residues" evidence="14">
    <location>
        <begin position="1"/>
        <end position="21"/>
    </location>
</feature>
<evidence type="ECO:0000259" key="16">
    <source>
        <dbReference type="Pfam" id="PF20628"/>
    </source>
</evidence>
<keyword evidence="6 13" id="KW-0560">Oxidoreductase</keyword>
<keyword evidence="18" id="KW-1185">Reference proteome</keyword>
<evidence type="ECO:0000256" key="12">
    <source>
        <dbReference type="ARBA" id="ARBA00048856"/>
    </source>
</evidence>
<keyword evidence="5" id="KW-0732">Signal</keyword>
<feature type="domain" description="Dyp-type peroxidase N-terminal" evidence="15">
    <location>
        <begin position="85"/>
        <end position="238"/>
    </location>
</feature>
<evidence type="ECO:0000256" key="2">
    <source>
        <dbReference type="ARBA" id="ARBA00022559"/>
    </source>
</evidence>
<comment type="subcellular location">
    <subcellularLocation>
        <location evidence="1">Cell envelope</location>
    </subcellularLocation>
</comment>
<evidence type="ECO:0000256" key="14">
    <source>
        <dbReference type="SAM" id="MobiDB-lite"/>
    </source>
</evidence>
<keyword evidence="3 13" id="KW-0349">Heme</keyword>
<dbReference type="NCBIfam" id="TIGR01409">
    <property type="entry name" value="TAT_signal_seq"/>
    <property type="match status" value="1"/>
</dbReference>
<dbReference type="NCBIfam" id="TIGR01413">
    <property type="entry name" value="Dyp_perox_fam"/>
    <property type="match status" value="1"/>
</dbReference>
<dbReference type="Pfam" id="PF20628">
    <property type="entry name" value="Dyp_perox_C"/>
    <property type="match status" value="1"/>
</dbReference>
<evidence type="ECO:0000256" key="3">
    <source>
        <dbReference type="ARBA" id="ARBA00022617"/>
    </source>
</evidence>
<evidence type="ECO:0000313" key="18">
    <source>
        <dbReference type="Proteomes" id="UP001168883"/>
    </source>
</evidence>
<evidence type="ECO:0000259" key="15">
    <source>
        <dbReference type="Pfam" id="PF04261"/>
    </source>
</evidence>
<evidence type="ECO:0000256" key="13">
    <source>
        <dbReference type="RuleBase" id="RU365017"/>
    </source>
</evidence>
<dbReference type="Pfam" id="PF04261">
    <property type="entry name" value="Dyp_perox_N"/>
    <property type="match status" value="1"/>
</dbReference>
<gene>
    <name evidence="17" type="primary">efeB</name>
    <name evidence="17" type="ORF">Q3C12_02825</name>
</gene>
<evidence type="ECO:0000256" key="11">
    <source>
        <dbReference type="ARBA" id="ARBA00033775"/>
    </source>
</evidence>
<comment type="cofactor">
    <cofactor evidence="13">
        <name>heme b</name>
        <dbReference type="ChEBI" id="CHEBI:60344"/>
    </cofactor>
    <text evidence="13">Binds 1 heme b (iron(II)-protoporphyrin IX) group non-covalently per subunit.</text>
</comment>
<dbReference type="NCBIfam" id="TIGR01412">
    <property type="entry name" value="tat_substr_1"/>
    <property type="match status" value="1"/>
</dbReference>
<dbReference type="EC" id="1.11.1.-" evidence="13"/>
<dbReference type="InterPro" id="IPR006313">
    <property type="entry name" value="EfeB/EfeN"/>
</dbReference>
<dbReference type="EMBL" id="JAUMKJ010000002">
    <property type="protein sequence ID" value="MDO3675922.1"/>
    <property type="molecule type" value="Genomic_DNA"/>
</dbReference>
<dbReference type="InterPro" id="IPR048327">
    <property type="entry name" value="Dyp_perox_N"/>
</dbReference>
<evidence type="ECO:0000256" key="7">
    <source>
        <dbReference type="ARBA" id="ARBA00023004"/>
    </source>
</evidence>
<evidence type="ECO:0000256" key="5">
    <source>
        <dbReference type="ARBA" id="ARBA00022729"/>
    </source>
</evidence>